<organism evidence="3">
    <name type="scientific">Ixodes ricinus</name>
    <name type="common">Common tick</name>
    <name type="synonym">Acarus ricinus</name>
    <dbReference type="NCBI Taxonomy" id="34613"/>
    <lineage>
        <taxon>Eukaryota</taxon>
        <taxon>Metazoa</taxon>
        <taxon>Ecdysozoa</taxon>
        <taxon>Arthropoda</taxon>
        <taxon>Chelicerata</taxon>
        <taxon>Arachnida</taxon>
        <taxon>Acari</taxon>
        <taxon>Parasitiformes</taxon>
        <taxon>Ixodida</taxon>
        <taxon>Ixodoidea</taxon>
        <taxon>Ixodidae</taxon>
        <taxon>Ixodinae</taxon>
        <taxon>Ixodes</taxon>
    </lineage>
</organism>
<protein>
    <submittedName>
        <fullName evidence="3">Putative secreted protein</fullName>
    </submittedName>
</protein>
<keyword evidence="2" id="KW-0732">Signal</keyword>
<dbReference type="AlphaFoldDB" id="A0A6B0UUV5"/>
<feature type="chain" id="PRO_5025656227" evidence="2">
    <location>
        <begin position="25"/>
        <end position="145"/>
    </location>
</feature>
<evidence type="ECO:0000313" key="3">
    <source>
        <dbReference type="EMBL" id="MXU93406.1"/>
    </source>
</evidence>
<feature type="region of interest" description="Disordered" evidence="1">
    <location>
        <begin position="113"/>
        <end position="145"/>
    </location>
</feature>
<feature type="compositionally biased region" description="Basic and acidic residues" evidence="1">
    <location>
        <begin position="113"/>
        <end position="124"/>
    </location>
</feature>
<dbReference type="EMBL" id="GIFC01011323">
    <property type="protein sequence ID" value="MXU93406.1"/>
    <property type="molecule type" value="Transcribed_RNA"/>
</dbReference>
<reference evidence="3" key="1">
    <citation type="submission" date="2019-12" db="EMBL/GenBank/DDBJ databases">
        <title>An insight into the sialome of adult female Ixodes ricinus ticks feeding for 6 days.</title>
        <authorList>
            <person name="Perner J."/>
            <person name="Ribeiro J.M.C."/>
        </authorList>
    </citation>
    <scope>NUCLEOTIDE SEQUENCE</scope>
    <source>
        <strain evidence="3">Semi-engorged</strain>
        <tissue evidence="3">Salivary glands</tissue>
    </source>
</reference>
<accession>A0A6B0UUV5</accession>
<evidence type="ECO:0000256" key="1">
    <source>
        <dbReference type="SAM" id="MobiDB-lite"/>
    </source>
</evidence>
<name>A0A6B0UUV5_IXORI</name>
<sequence>MPGRGSRNGRLFILLLFNFKSALQASLQTKTRSGHSTTILQMCAFIHWRYGHPLWHCSPGQHKSKARQLGKDNVPLRLRLMTAGAEDPVDPALLDEHFPAHASRFMQERFRKLAGSEHKPHKQLEPQTAPKKMRRKFQNKPTFQQ</sequence>
<evidence type="ECO:0000256" key="2">
    <source>
        <dbReference type="SAM" id="SignalP"/>
    </source>
</evidence>
<proteinExistence type="predicted"/>
<feature type="signal peptide" evidence="2">
    <location>
        <begin position="1"/>
        <end position="24"/>
    </location>
</feature>